<dbReference type="AlphaFoldDB" id="L7UH81"/>
<dbReference type="EMBL" id="CP004025">
    <property type="protein sequence ID" value="AGC47363.1"/>
    <property type="molecule type" value="Genomic_DNA"/>
</dbReference>
<dbReference type="STRING" id="1278073.MYSTI_06090"/>
<reference evidence="2 3" key="1">
    <citation type="journal article" date="2013" name="Genome Announc.">
        <title>Complete genome sequence of Myxococcus stipitatus strain DSM 14675, a fruiting myxobacterium.</title>
        <authorList>
            <person name="Huntley S."/>
            <person name="Kneip S."/>
            <person name="Treuner-Lange A."/>
            <person name="Sogaard-Andersen L."/>
        </authorList>
    </citation>
    <scope>NUCLEOTIDE SEQUENCE [LARGE SCALE GENOMIC DNA]</scope>
    <source>
        <strain evidence="3">DSM 14675 / JCM 12634 / Mx s8</strain>
    </source>
</reference>
<proteinExistence type="predicted"/>
<organism evidence="2 3">
    <name type="scientific">Myxococcus stipitatus (strain DSM 14675 / JCM 12634 / Mx s8)</name>
    <dbReference type="NCBI Taxonomy" id="1278073"/>
    <lineage>
        <taxon>Bacteria</taxon>
        <taxon>Pseudomonadati</taxon>
        <taxon>Myxococcota</taxon>
        <taxon>Myxococcia</taxon>
        <taxon>Myxococcales</taxon>
        <taxon>Cystobacterineae</taxon>
        <taxon>Myxococcaceae</taxon>
        <taxon>Myxococcus</taxon>
    </lineage>
</organism>
<evidence type="ECO:0000313" key="3">
    <source>
        <dbReference type="Proteomes" id="UP000011131"/>
    </source>
</evidence>
<dbReference type="RefSeq" id="WP_015351618.1">
    <property type="nucleotide sequence ID" value="NC_020126.1"/>
</dbReference>
<feature type="region of interest" description="Disordered" evidence="1">
    <location>
        <begin position="478"/>
        <end position="498"/>
    </location>
</feature>
<dbReference type="KEGG" id="msd:MYSTI_06090"/>
<dbReference type="PATRIC" id="fig|1278073.3.peg.6175"/>
<evidence type="ECO:0000256" key="1">
    <source>
        <dbReference type="SAM" id="MobiDB-lite"/>
    </source>
</evidence>
<protein>
    <submittedName>
        <fullName evidence="2">Uncharacterized protein</fullName>
    </submittedName>
</protein>
<dbReference type="Proteomes" id="UP000011131">
    <property type="component" value="Chromosome"/>
</dbReference>
<gene>
    <name evidence="2" type="ordered locus">MYSTI_06090</name>
</gene>
<accession>L7UH81</accession>
<feature type="region of interest" description="Disordered" evidence="1">
    <location>
        <begin position="429"/>
        <end position="451"/>
    </location>
</feature>
<dbReference type="eggNOG" id="COG4961">
    <property type="taxonomic scope" value="Bacteria"/>
</dbReference>
<name>L7UH81_MYXSD</name>
<feature type="compositionally biased region" description="Basic and acidic residues" evidence="1">
    <location>
        <begin position="483"/>
        <end position="497"/>
    </location>
</feature>
<dbReference type="HOGENOM" id="CLU_403770_0_0_7"/>
<sequence length="681" mass="75758">MSARARGSARGQSLVLVVLLMLVVVMTTFLTFALGARIRRKTQLQALADSTAYSLAVAEARAFNFYAWSNRALVAHHVSILSVHAHQSYLSFYEDMLGATGWNFENIARQMGPRCRAGGKAACEGQDIARRIRDLYWLSSFDPKAAFKQPRMCSKVKGRTVCRVDKDCVEGRTCLDASDHARRGAIWFHEEWHQKDNSNSCLRMIEGSRDHFKKVQYLRSRQLTVDAQLRMMMTGREADAVLVEGGAGAERELLRVNTSMPHGSRRQEKMYERPPAQDSLPQLMVHLTAPELTAEESAGRVSLGYYQRALDNGMTLERHRDYDEVLSSTRHPGFITRRGYKFGGATPTEADKDRNLLRLERGARHAAGREARVETTLINHGTARYVSVLDGGAGGDPGLENVSGPAINERFPFTYSAVLPQGGRQLSARAHQARHGPGGELGDGDGLAAEDHGSVRSSFTLRSGQVFAHTTRIIPGRNGVWSDPHDHEPGRKDDSHSHHIFHGDLAMVNGHGEKLGDCTGPGCGRNLQRGYYRGHMRFRLARLGRDVELWNMPRTLTLISRPVRERAVGSMAEARMPWDFDFRAELPGPVQFTTWKSPGDAATQGRMAAFAGGLVYFHKPRVRGVGDVDEEYGEPPNLWNPFWRAKLHPVKQADALAASQGAHPATHAVLEELQRWSALNY</sequence>
<feature type="compositionally biased region" description="Gly residues" evidence="1">
    <location>
        <begin position="436"/>
        <end position="445"/>
    </location>
</feature>
<evidence type="ECO:0000313" key="2">
    <source>
        <dbReference type="EMBL" id="AGC47363.1"/>
    </source>
</evidence>
<keyword evidence="3" id="KW-1185">Reference proteome</keyword>